<feature type="domain" description="FAD-binding FR-type" evidence="1">
    <location>
        <begin position="11"/>
        <end position="115"/>
    </location>
</feature>
<dbReference type="InterPro" id="IPR039374">
    <property type="entry name" value="SIP_fam"/>
</dbReference>
<keyword evidence="3" id="KW-1185">Reference proteome</keyword>
<accession>A0ABN2N3F3</accession>
<dbReference type="EMBL" id="BAAAQK010000009">
    <property type="protein sequence ID" value="GAA1850144.1"/>
    <property type="molecule type" value="Genomic_DNA"/>
</dbReference>
<comment type="caution">
    <text evidence="2">The sequence shown here is derived from an EMBL/GenBank/DDBJ whole genome shotgun (WGS) entry which is preliminary data.</text>
</comment>
<dbReference type="InterPro" id="IPR013113">
    <property type="entry name" value="SIP_FAD-bd"/>
</dbReference>
<gene>
    <name evidence="2" type="ORF">GCM10009836_32410</name>
</gene>
<dbReference type="RefSeq" id="WP_344417373.1">
    <property type="nucleotide sequence ID" value="NZ_BAAAQK010000009.1"/>
</dbReference>
<dbReference type="Gene3D" id="2.40.30.10">
    <property type="entry name" value="Translation factors"/>
    <property type="match status" value="1"/>
</dbReference>
<protein>
    <recommendedName>
        <fullName evidence="1">FAD-binding FR-type domain-containing protein</fullName>
    </recommendedName>
</protein>
<dbReference type="InterPro" id="IPR039261">
    <property type="entry name" value="FNR_nucleotide-bd"/>
</dbReference>
<evidence type="ECO:0000313" key="3">
    <source>
        <dbReference type="Proteomes" id="UP001500449"/>
    </source>
</evidence>
<sequence>MRTTERLADAAGSLLSTAAEVTGVDRSVPRFVRVVLRAPAFRKAKWVPGAKLQMLPKAGAFSPRTFTPVRWDVEAGETELIGYTHGDGPASVWFGAVEPGAVARVFGPRRSLDLPALTGPVLFLGDESSVALACALRHVTQDVRHVFEATDPAALEAVLGALGLAGDVVPKGAEVLKSVRKAVPEGPFDLVASGDAATVHALRRDVRGWERAPRKISGKAYWAQGRTGLD</sequence>
<dbReference type="InterPro" id="IPR017927">
    <property type="entry name" value="FAD-bd_FR_type"/>
</dbReference>
<evidence type="ECO:0000259" key="1">
    <source>
        <dbReference type="PROSITE" id="PS51384"/>
    </source>
</evidence>
<dbReference type="InterPro" id="IPR017938">
    <property type="entry name" value="Riboflavin_synthase-like_b-brl"/>
</dbReference>
<dbReference type="PANTHER" id="PTHR30157:SF0">
    <property type="entry name" value="NADPH-DEPENDENT FERRIC-CHELATE REDUCTASE"/>
    <property type="match status" value="1"/>
</dbReference>
<dbReference type="PANTHER" id="PTHR30157">
    <property type="entry name" value="FERRIC REDUCTASE, NADPH-DEPENDENT"/>
    <property type="match status" value="1"/>
</dbReference>
<dbReference type="SUPFAM" id="SSF63380">
    <property type="entry name" value="Riboflavin synthase domain-like"/>
    <property type="match status" value="1"/>
</dbReference>
<dbReference type="Gene3D" id="3.40.50.80">
    <property type="entry name" value="Nucleotide-binding domain of ferredoxin-NADP reductase (FNR) module"/>
    <property type="match status" value="1"/>
</dbReference>
<proteinExistence type="predicted"/>
<dbReference type="Proteomes" id="UP001500449">
    <property type="component" value="Unassembled WGS sequence"/>
</dbReference>
<name>A0ABN2N3F3_9PSEU</name>
<dbReference type="PROSITE" id="PS51384">
    <property type="entry name" value="FAD_FR"/>
    <property type="match status" value="1"/>
</dbReference>
<reference evidence="2 3" key="1">
    <citation type="journal article" date="2019" name="Int. J. Syst. Evol. Microbiol.">
        <title>The Global Catalogue of Microorganisms (GCM) 10K type strain sequencing project: providing services to taxonomists for standard genome sequencing and annotation.</title>
        <authorList>
            <consortium name="The Broad Institute Genomics Platform"/>
            <consortium name="The Broad Institute Genome Sequencing Center for Infectious Disease"/>
            <person name="Wu L."/>
            <person name="Ma J."/>
        </authorList>
    </citation>
    <scope>NUCLEOTIDE SEQUENCE [LARGE SCALE GENOMIC DNA]</scope>
    <source>
        <strain evidence="2 3">JCM 16009</strain>
    </source>
</reference>
<organism evidence="2 3">
    <name type="scientific">Pseudonocardia ailaonensis</name>
    <dbReference type="NCBI Taxonomy" id="367279"/>
    <lineage>
        <taxon>Bacteria</taxon>
        <taxon>Bacillati</taxon>
        <taxon>Actinomycetota</taxon>
        <taxon>Actinomycetes</taxon>
        <taxon>Pseudonocardiales</taxon>
        <taxon>Pseudonocardiaceae</taxon>
        <taxon>Pseudonocardia</taxon>
    </lineage>
</organism>
<evidence type="ECO:0000313" key="2">
    <source>
        <dbReference type="EMBL" id="GAA1850144.1"/>
    </source>
</evidence>
<dbReference type="Pfam" id="PF08021">
    <property type="entry name" value="FAD_binding_9"/>
    <property type="match status" value="1"/>
</dbReference>